<keyword evidence="7" id="KW-0408">Iron</keyword>
<evidence type="ECO:0000256" key="3">
    <source>
        <dbReference type="ARBA" id="ARBA00022692"/>
    </source>
</evidence>
<feature type="transmembrane region" description="Helical" evidence="12">
    <location>
        <begin position="251"/>
        <end position="272"/>
    </location>
</feature>
<feature type="transmembrane region" description="Helical" evidence="12">
    <location>
        <begin position="315"/>
        <end position="336"/>
    </location>
</feature>
<evidence type="ECO:0000256" key="10">
    <source>
        <dbReference type="ARBA" id="ARBA00023157"/>
    </source>
</evidence>
<dbReference type="InterPro" id="IPR003780">
    <property type="entry name" value="COX15/CtaA_fam"/>
</dbReference>
<name>A0A075FK36_9EURY</name>
<proteinExistence type="predicted"/>
<dbReference type="GO" id="GO:0006784">
    <property type="term" value="P:heme A biosynthetic process"/>
    <property type="evidence" value="ECO:0007669"/>
    <property type="project" value="InterPro"/>
</dbReference>
<evidence type="ECO:0000256" key="4">
    <source>
        <dbReference type="ARBA" id="ARBA00022723"/>
    </source>
</evidence>
<dbReference type="PANTHER" id="PTHR35457">
    <property type="entry name" value="HEME A SYNTHASE"/>
    <property type="match status" value="1"/>
</dbReference>
<evidence type="ECO:0000313" key="13">
    <source>
        <dbReference type="EMBL" id="AIE91588.1"/>
    </source>
</evidence>
<keyword evidence="4" id="KW-0479">Metal-binding</keyword>
<evidence type="ECO:0000256" key="1">
    <source>
        <dbReference type="ARBA" id="ARBA00004141"/>
    </source>
</evidence>
<organism evidence="13">
    <name type="scientific">uncultured marine group II/III euryarchaeote AD1000_12_F09</name>
    <dbReference type="NCBI Taxonomy" id="1457727"/>
    <lineage>
        <taxon>Archaea</taxon>
        <taxon>Methanobacteriati</taxon>
        <taxon>Methanobacteriota</taxon>
        <taxon>environmental samples</taxon>
    </lineage>
</organism>
<feature type="transmembrane region" description="Helical" evidence="12">
    <location>
        <begin position="146"/>
        <end position="169"/>
    </location>
</feature>
<evidence type="ECO:0000256" key="7">
    <source>
        <dbReference type="ARBA" id="ARBA00023004"/>
    </source>
</evidence>
<keyword evidence="9 12" id="KW-0472">Membrane</keyword>
<dbReference type="GO" id="GO:0016491">
    <property type="term" value="F:oxidoreductase activity"/>
    <property type="evidence" value="ECO:0007669"/>
    <property type="project" value="UniProtKB-KW"/>
</dbReference>
<keyword evidence="8" id="KW-0350">Heme biosynthesis</keyword>
<feature type="transmembrane region" description="Helical" evidence="12">
    <location>
        <begin position="12"/>
        <end position="33"/>
    </location>
</feature>
<dbReference type="InterPro" id="IPR050450">
    <property type="entry name" value="COX15/CtaA_HemeA_synthase"/>
</dbReference>
<dbReference type="AlphaFoldDB" id="A0A075FK36"/>
<evidence type="ECO:0000256" key="6">
    <source>
        <dbReference type="ARBA" id="ARBA00023002"/>
    </source>
</evidence>
<keyword evidence="6" id="KW-0560">Oxidoreductase</keyword>
<keyword evidence="5 12" id="KW-1133">Transmembrane helix</keyword>
<evidence type="ECO:0000256" key="5">
    <source>
        <dbReference type="ARBA" id="ARBA00022989"/>
    </source>
</evidence>
<feature type="transmembrane region" description="Helical" evidence="12">
    <location>
        <begin position="120"/>
        <end position="140"/>
    </location>
</feature>
<evidence type="ECO:0000256" key="2">
    <source>
        <dbReference type="ARBA" id="ARBA00022475"/>
    </source>
</evidence>
<dbReference type="PANTHER" id="PTHR35457:SF1">
    <property type="entry name" value="HEME A SYNTHASE"/>
    <property type="match status" value="1"/>
</dbReference>
<evidence type="ECO:0000256" key="11">
    <source>
        <dbReference type="ARBA" id="ARBA00023444"/>
    </source>
</evidence>
<comment type="subcellular location">
    <subcellularLocation>
        <location evidence="1">Membrane</location>
        <topology evidence="1">Multi-pass membrane protein</topology>
    </subcellularLocation>
</comment>
<dbReference type="GO" id="GO:0046872">
    <property type="term" value="F:metal ion binding"/>
    <property type="evidence" value="ECO:0007669"/>
    <property type="project" value="UniProtKB-KW"/>
</dbReference>
<keyword evidence="10" id="KW-1015">Disulfide bond</keyword>
<feature type="transmembrane region" description="Helical" evidence="12">
    <location>
        <begin position="190"/>
        <end position="211"/>
    </location>
</feature>
<comment type="pathway">
    <text evidence="11">Porphyrin-containing compound metabolism.</text>
</comment>
<reference evidence="13" key="1">
    <citation type="journal article" date="2014" name="Genome Biol. Evol.">
        <title>Pangenome evidence for extensive interdomain horizontal transfer affecting lineage core and shell genes in uncultured planktonic thaumarchaeota and euryarchaeota.</title>
        <authorList>
            <person name="Deschamps P."/>
            <person name="Zivanovic Y."/>
            <person name="Moreira D."/>
            <person name="Rodriguez-Valera F."/>
            <person name="Lopez-Garcia P."/>
        </authorList>
    </citation>
    <scope>NUCLEOTIDE SEQUENCE</scope>
</reference>
<evidence type="ECO:0000256" key="8">
    <source>
        <dbReference type="ARBA" id="ARBA00023133"/>
    </source>
</evidence>
<dbReference type="EMBL" id="KF900343">
    <property type="protein sequence ID" value="AIE91588.1"/>
    <property type="molecule type" value="Genomic_DNA"/>
</dbReference>
<keyword evidence="3 12" id="KW-0812">Transmembrane</keyword>
<evidence type="ECO:0000256" key="9">
    <source>
        <dbReference type="ARBA" id="ARBA00023136"/>
    </source>
</evidence>
<sequence length="346" mass="37893">MSGLSAIDCRRLTAGLMVITFVVIALGGVIRIYDAGESCPDWPTCFGTLGFDVSEAEQEAWYEANPDEIDSRGAGHRYTTFQIFTEWGHRALAGVVLGPLVLIGWLLVRREEAFGSEVRLASSISAALIVWQGAVGWLTVRMDNEHWSVALHLGSALAFMLSLIWLWMAQSKDIDSLPEWVDFESDTSPVWGVRLLWLSVFALISLFSGAFVSTTGGANTGCGVNGLYDSWPLCQGEIIVGIDDWTLQSQVIHRFLVGAVEVTLLVASWAAWKELGSSSTLCRWIHASAAVYGVNILIGAMYILSWDMSDGFEEWLSLVHLLLASMSFLILSTAYVGSITGREELV</sequence>
<dbReference type="GO" id="GO:0016020">
    <property type="term" value="C:membrane"/>
    <property type="evidence" value="ECO:0007669"/>
    <property type="project" value="UniProtKB-SubCell"/>
</dbReference>
<keyword evidence="2" id="KW-1003">Cell membrane</keyword>
<evidence type="ECO:0000256" key="12">
    <source>
        <dbReference type="SAM" id="Phobius"/>
    </source>
</evidence>
<feature type="transmembrane region" description="Helical" evidence="12">
    <location>
        <begin position="284"/>
        <end position="303"/>
    </location>
</feature>
<protein>
    <submittedName>
        <fullName evidence="13">Cytochrome c oxidase assembly protein subunit 15 (COX15)</fullName>
    </submittedName>
</protein>
<feature type="transmembrane region" description="Helical" evidence="12">
    <location>
        <begin position="87"/>
        <end position="108"/>
    </location>
</feature>
<dbReference type="Pfam" id="PF02628">
    <property type="entry name" value="COX15-CtaA"/>
    <property type="match status" value="1"/>
</dbReference>
<accession>A0A075FK36</accession>